<dbReference type="GO" id="GO:0032977">
    <property type="term" value="F:membrane insertase activity"/>
    <property type="evidence" value="ECO:0007669"/>
    <property type="project" value="InterPro"/>
</dbReference>
<feature type="transmembrane region" description="Helical" evidence="10">
    <location>
        <begin position="32"/>
        <end position="52"/>
    </location>
</feature>
<evidence type="ECO:0000256" key="3">
    <source>
        <dbReference type="ARBA" id="ARBA00022475"/>
    </source>
</evidence>
<protein>
    <recommendedName>
        <fullName evidence="11">Membrane insertase YidC/Oxa/ALB C-terminal domain-containing protein</fullName>
    </recommendedName>
</protein>
<keyword evidence="4 9" id="KW-0812">Transmembrane</keyword>
<dbReference type="GO" id="GO:0005886">
    <property type="term" value="C:plasma membrane"/>
    <property type="evidence" value="ECO:0007669"/>
    <property type="project" value="UniProtKB-SubCell"/>
</dbReference>
<dbReference type="InterPro" id="IPR047196">
    <property type="entry name" value="YidC_ALB_C"/>
</dbReference>
<evidence type="ECO:0000256" key="2">
    <source>
        <dbReference type="ARBA" id="ARBA00022448"/>
    </source>
</evidence>
<dbReference type="Pfam" id="PF02096">
    <property type="entry name" value="60KD_IMP"/>
    <property type="match status" value="1"/>
</dbReference>
<name>A0A1G2KVI2_9BACT</name>
<keyword evidence="5" id="KW-0653">Protein transport</keyword>
<comment type="caution">
    <text evidence="12">The sequence shown here is derived from an EMBL/GenBank/DDBJ whole genome shotgun (WGS) entry which is preliminary data.</text>
</comment>
<keyword evidence="6 10" id="KW-1133">Transmembrane helix</keyword>
<dbReference type="PANTHER" id="PTHR12428:SF65">
    <property type="entry name" value="CYTOCHROME C OXIDASE ASSEMBLY PROTEIN COX18, MITOCHONDRIAL"/>
    <property type="match status" value="1"/>
</dbReference>
<comment type="subcellular location">
    <subcellularLocation>
        <location evidence="1">Cell membrane</location>
        <topology evidence="1">Multi-pass membrane protein</topology>
    </subcellularLocation>
    <subcellularLocation>
        <location evidence="9">Membrane</location>
        <topology evidence="9">Multi-pass membrane protein</topology>
    </subcellularLocation>
</comment>
<evidence type="ECO:0000256" key="7">
    <source>
        <dbReference type="ARBA" id="ARBA00023136"/>
    </source>
</evidence>
<evidence type="ECO:0000256" key="6">
    <source>
        <dbReference type="ARBA" id="ARBA00022989"/>
    </source>
</evidence>
<feature type="transmembrane region" description="Helical" evidence="10">
    <location>
        <begin position="196"/>
        <end position="217"/>
    </location>
</feature>
<evidence type="ECO:0000259" key="11">
    <source>
        <dbReference type="Pfam" id="PF02096"/>
    </source>
</evidence>
<dbReference type="InterPro" id="IPR028055">
    <property type="entry name" value="YidC/Oxa/ALB_C"/>
</dbReference>
<dbReference type="EMBL" id="MHQL01000019">
    <property type="protein sequence ID" value="OHA03184.1"/>
    <property type="molecule type" value="Genomic_DNA"/>
</dbReference>
<feature type="domain" description="Membrane insertase YidC/Oxa/ALB C-terminal" evidence="11">
    <location>
        <begin position="33"/>
        <end position="232"/>
    </location>
</feature>
<gene>
    <name evidence="12" type="ORF">A3C16_01845</name>
</gene>
<keyword evidence="2" id="KW-0813">Transport</keyword>
<keyword evidence="8" id="KW-0143">Chaperone</keyword>
<evidence type="ECO:0000256" key="9">
    <source>
        <dbReference type="RuleBase" id="RU003945"/>
    </source>
</evidence>
<sequence>MNILALFYNEIFYRPIFNGLIVIYNGVPPHDLGLSIVLLTLLIRLITLPLTYKAMKAQKIMTALQPKIKEIQEKHKDNKEEQARQMMGLYSEHKANPLTGCLPLLLQLPFLIALYQVFFRHIGAVSPGLLYYFISDPGQINTLSFGIVDLAQKSYVLGLLAGATQLIQAHLMPQPGAVGGGAQKDISHIMAVQMKYFLPAVITIWSFSLPAALPLYWTTLNVFAIVQQIIIDKYLPIRVPVTSGAGK</sequence>
<evidence type="ECO:0000256" key="4">
    <source>
        <dbReference type="ARBA" id="ARBA00022692"/>
    </source>
</evidence>
<evidence type="ECO:0000313" key="12">
    <source>
        <dbReference type="EMBL" id="OHA03184.1"/>
    </source>
</evidence>
<reference evidence="12 13" key="1">
    <citation type="journal article" date="2016" name="Nat. Commun.">
        <title>Thousands of microbial genomes shed light on interconnected biogeochemical processes in an aquifer system.</title>
        <authorList>
            <person name="Anantharaman K."/>
            <person name="Brown C.T."/>
            <person name="Hug L.A."/>
            <person name="Sharon I."/>
            <person name="Castelle C.J."/>
            <person name="Probst A.J."/>
            <person name="Thomas B.C."/>
            <person name="Singh A."/>
            <person name="Wilkins M.J."/>
            <person name="Karaoz U."/>
            <person name="Brodie E.L."/>
            <person name="Williams K.H."/>
            <person name="Hubbard S.S."/>
            <person name="Banfield J.F."/>
        </authorList>
    </citation>
    <scope>NUCLEOTIDE SEQUENCE [LARGE SCALE GENOMIC DNA]</scope>
</reference>
<dbReference type="CDD" id="cd20070">
    <property type="entry name" value="5TM_YidC_Alb3"/>
    <property type="match status" value="1"/>
</dbReference>
<dbReference type="NCBIfam" id="TIGR03592">
    <property type="entry name" value="yidC_oxa1_cterm"/>
    <property type="match status" value="1"/>
</dbReference>
<organism evidence="12 13">
    <name type="scientific">Candidatus Sungbacteria bacterium RIFCSPHIGHO2_02_FULL_51_29</name>
    <dbReference type="NCBI Taxonomy" id="1802273"/>
    <lineage>
        <taxon>Bacteria</taxon>
        <taxon>Candidatus Sungiibacteriota</taxon>
    </lineage>
</organism>
<evidence type="ECO:0000313" key="13">
    <source>
        <dbReference type="Proteomes" id="UP000177811"/>
    </source>
</evidence>
<evidence type="ECO:0000256" key="10">
    <source>
        <dbReference type="SAM" id="Phobius"/>
    </source>
</evidence>
<dbReference type="GO" id="GO:0051205">
    <property type="term" value="P:protein insertion into membrane"/>
    <property type="evidence" value="ECO:0007669"/>
    <property type="project" value="TreeGrafter"/>
</dbReference>
<dbReference type="PANTHER" id="PTHR12428">
    <property type="entry name" value="OXA1"/>
    <property type="match status" value="1"/>
</dbReference>
<comment type="similarity">
    <text evidence="9">Belongs to the OXA1/ALB3/YidC family.</text>
</comment>
<dbReference type="InterPro" id="IPR001708">
    <property type="entry name" value="YidC/ALB3/OXA1/COX18"/>
</dbReference>
<proteinExistence type="inferred from homology"/>
<accession>A0A1G2KVI2</accession>
<dbReference type="GO" id="GO:0015031">
    <property type="term" value="P:protein transport"/>
    <property type="evidence" value="ECO:0007669"/>
    <property type="project" value="UniProtKB-KW"/>
</dbReference>
<dbReference type="AlphaFoldDB" id="A0A1G2KVI2"/>
<keyword evidence="3" id="KW-1003">Cell membrane</keyword>
<keyword evidence="7 10" id="KW-0472">Membrane</keyword>
<evidence type="ECO:0000256" key="8">
    <source>
        <dbReference type="ARBA" id="ARBA00023186"/>
    </source>
</evidence>
<dbReference type="Proteomes" id="UP000177811">
    <property type="component" value="Unassembled WGS sequence"/>
</dbReference>
<evidence type="ECO:0000256" key="5">
    <source>
        <dbReference type="ARBA" id="ARBA00022927"/>
    </source>
</evidence>
<evidence type="ECO:0000256" key="1">
    <source>
        <dbReference type="ARBA" id="ARBA00004651"/>
    </source>
</evidence>